<dbReference type="SMART" id="SM00043">
    <property type="entry name" value="CY"/>
    <property type="match status" value="1"/>
</dbReference>
<evidence type="ECO:0000256" key="2">
    <source>
        <dbReference type="ARBA" id="ARBA00022704"/>
    </source>
</evidence>
<dbReference type="PANTHER" id="PTHR47364">
    <property type="entry name" value="CYSTEINE PROTEINASE INHIBITOR 5"/>
    <property type="match status" value="1"/>
</dbReference>
<dbReference type="Gene3D" id="3.10.450.10">
    <property type="match status" value="1"/>
</dbReference>
<evidence type="ECO:0000313" key="5">
    <source>
        <dbReference type="EMBL" id="KAJ9689918.1"/>
    </source>
</evidence>
<evidence type="ECO:0000256" key="3">
    <source>
        <dbReference type="SAM" id="SignalP"/>
    </source>
</evidence>
<dbReference type="InterPro" id="IPR000010">
    <property type="entry name" value="Cystatin_dom"/>
</dbReference>
<keyword evidence="6" id="KW-1185">Reference proteome</keyword>
<protein>
    <recommendedName>
        <fullName evidence="4">Cystatin domain-containing protein</fullName>
    </recommendedName>
</protein>
<name>A0AA39DM74_VITRO</name>
<gene>
    <name evidence="5" type="ORF">PVL29_012537</name>
</gene>
<dbReference type="PANTHER" id="PTHR47364:SF2">
    <property type="entry name" value="CYSTEINE PROTEINASE INHIBITOR 5"/>
    <property type="match status" value="1"/>
</dbReference>
<reference evidence="5 6" key="1">
    <citation type="journal article" date="2023" name="BMC Biotechnol.">
        <title>Vitis rotundifolia cv Carlos genome sequencing.</title>
        <authorList>
            <person name="Huff M."/>
            <person name="Hulse-Kemp A."/>
            <person name="Scheffler B."/>
            <person name="Youngblood R."/>
            <person name="Simpson S."/>
            <person name="Babiker E."/>
            <person name="Staton M."/>
        </authorList>
    </citation>
    <scope>NUCLEOTIDE SEQUENCE [LARGE SCALE GENOMIC DNA]</scope>
    <source>
        <tissue evidence="5">Leaf</tissue>
    </source>
</reference>
<keyword evidence="1" id="KW-0646">Protease inhibitor</keyword>
<feature type="domain" description="Cystatin" evidence="4">
    <location>
        <begin position="26"/>
        <end position="114"/>
    </location>
</feature>
<accession>A0AA39DM74</accession>
<evidence type="ECO:0000259" key="4">
    <source>
        <dbReference type="SMART" id="SM00043"/>
    </source>
</evidence>
<evidence type="ECO:0000313" key="6">
    <source>
        <dbReference type="Proteomes" id="UP001168098"/>
    </source>
</evidence>
<keyword evidence="3" id="KW-0732">Signal</keyword>
<dbReference type="SUPFAM" id="SSF54403">
    <property type="entry name" value="Cystatin/monellin"/>
    <property type="match status" value="1"/>
</dbReference>
<proteinExistence type="predicted"/>
<keyword evidence="2" id="KW-0789">Thiol protease inhibitor</keyword>
<dbReference type="AlphaFoldDB" id="A0AA39DM74"/>
<dbReference type="Proteomes" id="UP001168098">
    <property type="component" value="Unassembled WGS sequence"/>
</dbReference>
<dbReference type="GO" id="GO:0004869">
    <property type="term" value="F:cysteine-type endopeptidase inhibitor activity"/>
    <property type="evidence" value="ECO:0007669"/>
    <property type="project" value="UniProtKB-KW"/>
</dbReference>
<dbReference type="Pfam" id="PF16845">
    <property type="entry name" value="SQAPI"/>
    <property type="match status" value="1"/>
</dbReference>
<comment type="caution">
    <text evidence="5">The sequence shown here is derived from an EMBL/GenBank/DDBJ whole genome shotgun (WGS) entry which is preliminary data.</text>
</comment>
<feature type="signal peptide" evidence="3">
    <location>
        <begin position="1"/>
        <end position="26"/>
    </location>
</feature>
<organism evidence="5 6">
    <name type="scientific">Vitis rotundifolia</name>
    <name type="common">Muscadine grape</name>
    <dbReference type="NCBI Taxonomy" id="103349"/>
    <lineage>
        <taxon>Eukaryota</taxon>
        <taxon>Viridiplantae</taxon>
        <taxon>Streptophyta</taxon>
        <taxon>Embryophyta</taxon>
        <taxon>Tracheophyta</taxon>
        <taxon>Spermatophyta</taxon>
        <taxon>Magnoliopsida</taxon>
        <taxon>eudicotyledons</taxon>
        <taxon>Gunneridae</taxon>
        <taxon>Pentapetalae</taxon>
        <taxon>rosids</taxon>
        <taxon>Vitales</taxon>
        <taxon>Vitaceae</taxon>
        <taxon>Viteae</taxon>
        <taxon>Vitis</taxon>
    </lineage>
</organism>
<dbReference type="InterPro" id="IPR046350">
    <property type="entry name" value="Cystatin_sf"/>
</dbReference>
<sequence>MAMARGQYRLSLLLASLLLVAVASDALLGGWSPIKDVKNPHVQEIGKFAVEAHNKLAATKLKFQSVIEGQTQVVAGTNYRLTVMAKNGAASKKYKAVVWEKLDGTKELTSFQPV</sequence>
<feature type="chain" id="PRO_5041460060" description="Cystatin domain-containing protein" evidence="3">
    <location>
        <begin position="27"/>
        <end position="114"/>
    </location>
</feature>
<evidence type="ECO:0000256" key="1">
    <source>
        <dbReference type="ARBA" id="ARBA00022690"/>
    </source>
</evidence>
<dbReference type="CDD" id="cd00042">
    <property type="entry name" value="CY"/>
    <property type="match status" value="1"/>
</dbReference>
<dbReference type="EMBL" id="JARBHA010000010">
    <property type="protein sequence ID" value="KAJ9689918.1"/>
    <property type="molecule type" value="Genomic_DNA"/>
</dbReference>